<feature type="domain" description="Cell envelope-related transcriptional attenuator" evidence="4">
    <location>
        <begin position="90"/>
        <end position="259"/>
    </location>
</feature>
<dbReference type="Gene3D" id="3.40.630.190">
    <property type="entry name" value="LCP protein"/>
    <property type="match status" value="1"/>
</dbReference>
<dbReference type="RefSeq" id="WP_344437260.1">
    <property type="nucleotide sequence ID" value="NZ_BAAASL010000018.1"/>
</dbReference>
<comment type="caution">
    <text evidence="6">The sequence shown here is derived from an EMBL/GenBank/DDBJ whole genome shotgun (WGS) entry which is preliminary data.</text>
</comment>
<dbReference type="Proteomes" id="UP001500886">
    <property type="component" value="Unassembled WGS sequence"/>
</dbReference>
<dbReference type="InterPro" id="IPR029063">
    <property type="entry name" value="SAM-dependent_MTases_sf"/>
</dbReference>
<protein>
    <recommendedName>
        <fullName evidence="8">LytR family transcriptional regulator</fullName>
    </recommendedName>
</protein>
<dbReference type="PANTHER" id="PTHR33392">
    <property type="entry name" value="POLYISOPRENYL-TEICHOIC ACID--PEPTIDOGLYCAN TEICHOIC ACID TRANSFERASE TAGU"/>
    <property type="match status" value="1"/>
</dbReference>
<keyword evidence="3" id="KW-0812">Transmembrane</keyword>
<dbReference type="PANTHER" id="PTHR33392:SF6">
    <property type="entry name" value="POLYISOPRENYL-TEICHOIC ACID--PEPTIDOGLYCAN TEICHOIC ACID TRANSFERASE TAGU"/>
    <property type="match status" value="1"/>
</dbReference>
<evidence type="ECO:0000259" key="4">
    <source>
        <dbReference type="Pfam" id="PF03816"/>
    </source>
</evidence>
<organism evidence="6 7">
    <name type="scientific">Streptomyces luteosporeus</name>
    <dbReference type="NCBI Taxonomy" id="173856"/>
    <lineage>
        <taxon>Bacteria</taxon>
        <taxon>Bacillati</taxon>
        <taxon>Actinomycetota</taxon>
        <taxon>Actinomycetes</taxon>
        <taxon>Kitasatosporales</taxon>
        <taxon>Streptomycetaceae</taxon>
        <taxon>Streptomyces</taxon>
    </lineage>
</organism>
<dbReference type="InterPro" id="IPR027381">
    <property type="entry name" value="LytR/CpsA/Psr_C"/>
</dbReference>
<evidence type="ECO:0000256" key="3">
    <source>
        <dbReference type="SAM" id="Phobius"/>
    </source>
</evidence>
<dbReference type="InterPro" id="IPR050922">
    <property type="entry name" value="LytR/CpsA/Psr_CW_biosynth"/>
</dbReference>
<dbReference type="SUPFAM" id="SSF53335">
    <property type="entry name" value="S-adenosyl-L-methionine-dependent methyltransferases"/>
    <property type="match status" value="1"/>
</dbReference>
<feature type="domain" description="LytR/CpsA/Psr regulator C-terminal" evidence="5">
    <location>
        <begin position="369"/>
        <end position="450"/>
    </location>
</feature>
<keyword evidence="7" id="KW-1185">Reference proteome</keyword>
<feature type="region of interest" description="Disordered" evidence="2">
    <location>
        <begin position="454"/>
        <end position="492"/>
    </location>
</feature>
<evidence type="ECO:0000256" key="1">
    <source>
        <dbReference type="ARBA" id="ARBA00006068"/>
    </source>
</evidence>
<evidence type="ECO:0000259" key="5">
    <source>
        <dbReference type="Pfam" id="PF13399"/>
    </source>
</evidence>
<feature type="compositionally biased region" description="Low complexity" evidence="2">
    <location>
        <begin position="352"/>
        <end position="362"/>
    </location>
</feature>
<keyword evidence="3" id="KW-1133">Transmembrane helix</keyword>
<name>A0ABN3TZJ6_9ACTN</name>
<feature type="transmembrane region" description="Helical" evidence="3">
    <location>
        <begin position="20"/>
        <end position="38"/>
    </location>
</feature>
<proteinExistence type="inferred from homology"/>
<dbReference type="EMBL" id="BAAASL010000018">
    <property type="protein sequence ID" value="GAA2721615.1"/>
    <property type="molecule type" value="Genomic_DNA"/>
</dbReference>
<evidence type="ECO:0000256" key="2">
    <source>
        <dbReference type="SAM" id="MobiDB-lite"/>
    </source>
</evidence>
<dbReference type="NCBIfam" id="TIGR00350">
    <property type="entry name" value="lytR_cpsA_psr"/>
    <property type="match status" value="1"/>
</dbReference>
<evidence type="ECO:0000313" key="6">
    <source>
        <dbReference type="EMBL" id="GAA2721615.1"/>
    </source>
</evidence>
<accession>A0ABN3TZJ6</accession>
<reference evidence="6 7" key="1">
    <citation type="journal article" date="2019" name="Int. J. Syst. Evol. Microbiol.">
        <title>The Global Catalogue of Microorganisms (GCM) 10K type strain sequencing project: providing services to taxonomists for standard genome sequencing and annotation.</title>
        <authorList>
            <consortium name="The Broad Institute Genomics Platform"/>
            <consortium name="The Broad Institute Genome Sequencing Center for Infectious Disease"/>
            <person name="Wu L."/>
            <person name="Ma J."/>
        </authorList>
    </citation>
    <scope>NUCLEOTIDE SEQUENCE [LARGE SCALE GENOMIC DNA]</scope>
    <source>
        <strain evidence="6 7">JCM 4542</strain>
    </source>
</reference>
<comment type="similarity">
    <text evidence="1">Belongs to the LytR/CpsA/Psr (LCP) family.</text>
</comment>
<keyword evidence="3" id="KW-0472">Membrane</keyword>
<evidence type="ECO:0008006" key="8">
    <source>
        <dbReference type="Google" id="ProtNLM"/>
    </source>
</evidence>
<dbReference type="InterPro" id="IPR004474">
    <property type="entry name" value="LytR_CpsA_psr"/>
</dbReference>
<dbReference type="Pfam" id="PF13399">
    <property type="entry name" value="LytR_C"/>
    <property type="match status" value="1"/>
</dbReference>
<dbReference type="Gene3D" id="3.30.70.2390">
    <property type="match status" value="1"/>
</dbReference>
<feature type="region of interest" description="Disordered" evidence="2">
    <location>
        <begin position="341"/>
        <end position="369"/>
    </location>
</feature>
<sequence>MSGRRGRARNGGARPRPFTVIVVSFLVLVAAAAGWLYLRLNGNINTFDADGLSKDRPGAGVGGQNVLVIGSDSRAGGNSELGGGEGDVGRSDTAFLLHVHGDGKHAVAVSIPRDTLVDIPPCRKPDGTWTAEQSRAMFNSAFSVGESPQGNPACTQNTVERLTGLRVDHTVVVDFAGFSAMTSAVGGVDVCVPKDVYQGDLNPNLGSRGKLLFPKGPQTVSGQRALDYVRVRHGIGDGSDIGRIQRQQAFMSSLVKKVRAQGFDPTTLLPLADAATKSLTVDPGLGSAQKMVSFAMSLKGIDLHDMKFVTLPWRYEGNRVAVVQPDADALWAALRADRTVDGKNAGRGGGPAPQATPTSPAPVSGGGAKVAVRNGTEVDGLAARAATAIGQRGFEVTGTATASSQDQATTVIEFGSGQAEHARALARLFPGAYVRGADISGITLTLGRDYATAATASPSTPAAEPPPATLSPDVAHGARSADDDPCANLSYG</sequence>
<dbReference type="Pfam" id="PF03816">
    <property type="entry name" value="LytR_cpsA_psr"/>
    <property type="match status" value="1"/>
</dbReference>
<evidence type="ECO:0000313" key="7">
    <source>
        <dbReference type="Proteomes" id="UP001500886"/>
    </source>
</evidence>
<gene>
    <name evidence="6" type="ORF">GCM10010315_44840</name>
</gene>